<sequence length="106" mass="12067">MASAMQNTNVPNRTEGDDEKGMAPDLWIRQENRRDHRMLGKKDGHPQNTQYLYFVKLSGDFDNKIYLPYNEDSKGTFYPDCVYSCITVANSLTNSLGDDSSPYCNS</sequence>
<keyword evidence="2" id="KW-1185">Reference proteome</keyword>
<accession>A0A915I2T0</accession>
<feature type="region of interest" description="Disordered" evidence="1">
    <location>
        <begin position="1"/>
        <end position="24"/>
    </location>
</feature>
<evidence type="ECO:0000256" key="1">
    <source>
        <dbReference type="SAM" id="MobiDB-lite"/>
    </source>
</evidence>
<reference evidence="3" key="1">
    <citation type="submission" date="2022-11" db="UniProtKB">
        <authorList>
            <consortium name="WormBaseParasite"/>
        </authorList>
    </citation>
    <scope>IDENTIFICATION</scope>
</reference>
<name>A0A915I2T0_ROMCU</name>
<feature type="compositionally biased region" description="Polar residues" evidence="1">
    <location>
        <begin position="1"/>
        <end position="12"/>
    </location>
</feature>
<proteinExistence type="predicted"/>
<dbReference type="WBParaSite" id="nRc.2.0.1.t07764-RA">
    <property type="protein sequence ID" value="nRc.2.0.1.t07764-RA"/>
    <property type="gene ID" value="nRc.2.0.1.g07764"/>
</dbReference>
<evidence type="ECO:0000313" key="2">
    <source>
        <dbReference type="Proteomes" id="UP000887565"/>
    </source>
</evidence>
<protein>
    <submittedName>
        <fullName evidence="3">Uncharacterized protein</fullName>
    </submittedName>
</protein>
<dbReference type="Proteomes" id="UP000887565">
    <property type="component" value="Unplaced"/>
</dbReference>
<organism evidence="2 3">
    <name type="scientific">Romanomermis culicivorax</name>
    <name type="common">Nematode worm</name>
    <dbReference type="NCBI Taxonomy" id="13658"/>
    <lineage>
        <taxon>Eukaryota</taxon>
        <taxon>Metazoa</taxon>
        <taxon>Ecdysozoa</taxon>
        <taxon>Nematoda</taxon>
        <taxon>Enoplea</taxon>
        <taxon>Dorylaimia</taxon>
        <taxon>Mermithida</taxon>
        <taxon>Mermithoidea</taxon>
        <taxon>Mermithidae</taxon>
        <taxon>Romanomermis</taxon>
    </lineage>
</organism>
<evidence type="ECO:0000313" key="3">
    <source>
        <dbReference type="WBParaSite" id="nRc.2.0.1.t07764-RA"/>
    </source>
</evidence>
<dbReference type="AlphaFoldDB" id="A0A915I2T0"/>